<feature type="transmembrane region" description="Helical" evidence="6">
    <location>
        <begin position="124"/>
        <end position="145"/>
    </location>
</feature>
<organism evidence="7 8">
    <name type="scientific">Prymnesium parvum</name>
    <name type="common">Toxic golden alga</name>
    <dbReference type="NCBI Taxonomy" id="97485"/>
    <lineage>
        <taxon>Eukaryota</taxon>
        <taxon>Haptista</taxon>
        <taxon>Haptophyta</taxon>
        <taxon>Prymnesiophyceae</taxon>
        <taxon>Prymnesiales</taxon>
        <taxon>Prymnesiaceae</taxon>
        <taxon>Prymnesium</taxon>
    </lineage>
</organism>
<name>A0AB34JLP9_PRYPA</name>
<dbReference type="GO" id="GO:0006888">
    <property type="term" value="P:endoplasmic reticulum to Golgi vesicle-mediated transport"/>
    <property type="evidence" value="ECO:0007669"/>
    <property type="project" value="InterPro"/>
</dbReference>
<comment type="similarity">
    <text evidence="2">Belongs to the SVP26 family.</text>
</comment>
<dbReference type="PANTHER" id="PTHR13144:SF0">
    <property type="entry name" value="PROTEIN TEX261"/>
    <property type="match status" value="1"/>
</dbReference>
<evidence type="ECO:0008006" key="9">
    <source>
        <dbReference type="Google" id="ProtNLM"/>
    </source>
</evidence>
<feature type="transmembrane region" description="Helical" evidence="6">
    <location>
        <begin position="12"/>
        <end position="32"/>
    </location>
</feature>
<sequence>MGLVFTAVVYVAGYLFLLFVAVCLACGLYYLAELAEEYTSLTRKLISLSITAVLICHVLFFLFEELPRLPLAVGFAAHACYFVLLRGFPFLRLLSPSFLVSVGMLITSNYLWIRHFTAHYHQLVHVFCFFVFNVWLAPFGFFVSLSINEAVLPDRLASTAAETYSEGGRTKSVSGIKSAFNYMQEKKEDLMPSTAKRV</sequence>
<dbReference type="GO" id="GO:0097020">
    <property type="term" value="F:COPII receptor activity"/>
    <property type="evidence" value="ECO:0007669"/>
    <property type="project" value="InterPro"/>
</dbReference>
<dbReference type="InterPro" id="IPR007277">
    <property type="entry name" value="Svp26/Tex261"/>
</dbReference>
<proteinExistence type="inferred from homology"/>
<evidence type="ECO:0000256" key="6">
    <source>
        <dbReference type="SAM" id="Phobius"/>
    </source>
</evidence>
<evidence type="ECO:0000256" key="1">
    <source>
        <dbReference type="ARBA" id="ARBA00004141"/>
    </source>
</evidence>
<dbReference type="Pfam" id="PF04148">
    <property type="entry name" value="Erv26"/>
    <property type="match status" value="1"/>
</dbReference>
<dbReference type="AlphaFoldDB" id="A0AB34JLP9"/>
<protein>
    <recommendedName>
        <fullName evidence="9">Protein TEX261</fullName>
    </recommendedName>
</protein>
<keyword evidence="5 6" id="KW-0472">Membrane</keyword>
<reference evidence="7 8" key="1">
    <citation type="journal article" date="2024" name="Science">
        <title>Giant polyketide synthase enzymes in the biosynthesis of giant marine polyether toxins.</title>
        <authorList>
            <person name="Fallon T.R."/>
            <person name="Shende V.V."/>
            <person name="Wierzbicki I.H."/>
            <person name="Pendleton A.L."/>
            <person name="Watervoot N.F."/>
            <person name="Auber R.P."/>
            <person name="Gonzalez D.J."/>
            <person name="Wisecaver J.H."/>
            <person name="Moore B.S."/>
        </authorList>
    </citation>
    <scope>NUCLEOTIDE SEQUENCE [LARGE SCALE GENOMIC DNA]</scope>
    <source>
        <strain evidence="7 8">12B1</strain>
    </source>
</reference>
<comment type="subcellular location">
    <subcellularLocation>
        <location evidence="1">Membrane</location>
        <topology evidence="1">Multi-pass membrane protein</topology>
    </subcellularLocation>
</comment>
<dbReference type="GO" id="GO:0005789">
    <property type="term" value="C:endoplasmic reticulum membrane"/>
    <property type="evidence" value="ECO:0007669"/>
    <property type="project" value="TreeGrafter"/>
</dbReference>
<comment type="caution">
    <text evidence="7">The sequence shown here is derived from an EMBL/GenBank/DDBJ whole genome shotgun (WGS) entry which is preliminary data.</text>
</comment>
<evidence type="ECO:0000313" key="7">
    <source>
        <dbReference type="EMBL" id="KAL1521843.1"/>
    </source>
</evidence>
<keyword evidence="3 6" id="KW-0812">Transmembrane</keyword>
<evidence type="ECO:0000256" key="3">
    <source>
        <dbReference type="ARBA" id="ARBA00022692"/>
    </source>
</evidence>
<evidence type="ECO:0000256" key="5">
    <source>
        <dbReference type="ARBA" id="ARBA00023136"/>
    </source>
</evidence>
<gene>
    <name evidence="7" type="ORF">AB1Y20_021494</name>
</gene>
<accession>A0AB34JLP9</accession>
<dbReference type="GO" id="GO:0000139">
    <property type="term" value="C:Golgi membrane"/>
    <property type="evidence" value="ECO:0007669"/>
    <property type="project" value="TreeGrafter"/>
</dbReference>
<keyword evidence="8" id="KW-1185">Reference proteome</keyword>
<dbReference type="PANTHER" id="PTHR13144">
    <property type="entry name" value="TEX261 PROTEIN"/>
    <property type="match status" value="1"/>
</dbReference>
<feature type="transmembrane region" description="Helical" evidence="6">
    <location>
        <begin position="69"/>
        <end position="86"/>
    </location>
</feature>
<dbReference type="GO" id="GO:0030134">
    <property type="term" value="C:COPII-coated ER to Golgi transport vesicle"/>
    <property type="evidence" value="ECO:0007669"/>
    <property type="project" value="TreeGrafter"/>
</dbReference>
<evidence type="ECO:0000256" key="4">
    <source>
        <dbReference type="ARBA" id="ARBA00022989"/>
    </source>
</evidence>
<feature type="transmembrane region" description="Helical" evidence="6">
    <location>
        <begin position="93"/>
        <end position="112"/>
    </location>
</feature>
<feature type="transmembrane region" description="Helical" evidence="6">
    <location>
        <begin position="44"/>
        <end position="63"/>
    </location>
</feature>
<keyword evidence="4 6" id="KW-1133">Transmembrane helix</keyword>
<evidence type="ECO:0000256" key="2">
    <source>
        <dbReference type="ARBA" id="ARBA00008096"/>
    </source>
</evidence>
<evidence type="ECO:0000313" key="8">
    <source>
        <dbReference type="Proteomes" id="UP001515480"/>
    </source>
</evidence>
<dbReference type="EMBL" id="JBGBPQ010000007">
    <property type="protein sequence ID" value="KAL1521843.1"/>
    <property type="molecule type" value="Genomic_DNA"/>
</dbReference>
<dbReference type="Proteomes" id="UP001515480">
    <property type="component" value="Unassembled WGS sequence"/>
</dbReference>